<dbReference type="InterPro" id="IPR000794">
    <property type="entry name" value="Beta-ketoacyl_synthase"/>
</dbReference>
<dbReference type="PANTHER" id="PTHR11712">
    <property type="entry name" value="POLYKETIDE SYNTHASE-RELATED"/>
    <property type="match status" value="1"/>
</dbReference>
<dbReference type="OrthoDB" id="5455053at2"/>
<dbReference type="Gene3D" id="3.40.47.10">
    <property type="match status" value="1"/>
</dbReference>
<dbReference type="InterPro" id="IPR014030">
    <property type="entry name" value="Ketoacyl_synth_N"/>
</dbReference>
<accession>A0A1I3VS97</accession>
<dbReference type="GO" id="GO:0004315">
    <property type="term" value="F:3-oxoacyl-[acyl-carrier-protein] synthase activity"/>
    <property type="evidence" value="ECO:0007669"/>
    <property type="project" value="TreeGrafter"/>
</dbReference>
<dbReference type="GO" id="GO:0005829">
    <property type="term" value="C:cytosol"/>
    <property type="evidence" value="ECO:0007669"/>
    <property type="project" value="TreeGrafter"/>
</dbReference>
<dbReference type="InterPro" id="IPR016039">
    <property type="entry name" value="Thiolase-like"/>
</dbReference>
<protein>
    <submittedName>
        <fullName evidence="3">Beta-ketoacyl synthase, N-terminal domain</fullName>
    </submittedName>
</protein>
<keyword evidence="4" id="KW-1185">Reference proteome</keyword>
<evidence type="ECO:0000313" key="3">
    <source>
        <dbReference type="EMBL" id="SFJ98105.1"/>
    </source>
</evidence>
<keyword evidence="1" id="KW-0808">Transferase</keyword>
<gene>
    <name evidence="3" type="ORF">SAMN04488082_11120</name>
</gene>
<proteinExistence type="predicted"/>
<dbReference type="PANTHER" id="PTHR11712:SF336">
    <property type="entry name" value="3-OXOACYL-[ACYL-CARRIER-PROTEIN] SYNTHASE, MITOCHONDRIAL"/>
    <property type="match status" value="1"/>
</dbReference>
<dbReference type="AlphaFoldDB" id="A0A1I3VS97"/>
<dbReference type="EMBL" id="FORX01000011">
    <property type="protein sequence ID" value="SFJ98105.1"/>
    <property type="molecule type" value="Genomic_DNA"/>
</dbReference>
<dbReference type="SUPFAM" id="SSF53901">
    <property type="entry name" value="Thiolase-like"/>
    <property type="match status" value="1"/>
</dbReference>
<name>A0A1I3VS97_9BACT</name>
<dbReference type="GO" id="GO:0006633">
    <property type="term" value="P:fatty acid biosynthetic process"/>
    <property type="evidence" value="ECO:0007669"/>
    <property type="project" value="TreeGrafter"/>
</dbReference>
<dbReference type="STRING" id="52560.SAMN04488082_11120"/>
<evidence type="ECO:0000256" key="1">
    <source>
        <dbReference type="ARBA" id="ARBA00022679"/>
    </source>
</evidence>
<dbReference type="Proteomes" id="UP000198635">
    <property type="component" value="Unassembled WGS sequence"/>
</dbReference>
<reference evidence="4" key="1">
    <citation type="submission" date="2016-10" db="EMBL/GenBank/DDBJ databases">
        <authorList>
            <person name="Varghese N."/>
            <person name="Submissions S."/>
        </authorList>
    </citation>
    <scope>NUCLEOTIDE SEQUENCE [LARGE SCALE GENOMIC DNA]</scope>
    <source>
        <strain evidence="4">DSM 5918</strain>
    </source>
</reference>
<evidence type="ECO:0000313" key="4">
    <source>
        <dbReference type="Proteomes" id="UP000198635"/>
    </source>
</evidence>
<organism evidence="3 4">
    <name type="scientific">Desulfomicrobium apsheronum</name>
    <dbReference type="NCBI Taxonomy" id="52560"/>
    <lineage>
        <taxon>Bacteria</taxon>
        <taxon>Pseudomonadati</taxon>
        <taxon>Thermodesulfobacteriota</taxon>
        <taxon>Desulfovibrionia</taxon>
        <taxon>Desulfovibrionales</taxon>
        <taxon>Desulfomicrobiaceae</taxon>
        <taxon>Desulfomicrobium</taxon>
    </lineage>
</organism>
<feature type="domain" description="Beta-ketoacyl synthase-like N-terminal" evidence="2">
    <location>
        <begin position="45"/>
        <end position="180"/>
    </location>
</feature>
<sequence length="320" mass="34183">MRMAVEGMGIVSAVGNGPQDLAQAALHILREESRTIAFSKIDTSDLVRRASSRALRRVDHFTRMALLAAYSALEDAGLDATELEHTGIVLATGYGPVKLTFDFLDSIIDFGPEMASPQAFAHSVHNIPAATIALMMSLRGPCFSICQLDTAVAAATLTAQTWLAEKRVTRVLLGAVDEHTALLEINARRIAENLPAESSGGRRRLVPGEGAVFFCLHADPDHARHGFIESAPLSKTCLDAPIFFSGSASPAQRNTLPPMHNFSPLYGNMPIGMAFDAAVALLAVQGRLGPVMDECPAVHCLSRNRFGMTGSILVTSGEYA</sequence>
<dbReference type="Pfam" id="PF00109">
    <property type="entry name" value="ketoacyl-synt"/>
    <property type="match status" value="1"/>
</dbReference>
<evidence type="ECO:0000259" key="2">
    <source>
        <dbReference type="Pfam" id="PF00109"/>
    </source>
</evidence>